<dbReference type="PhylomeDB" id="B4GRE9"/>
<dbReference type="AlphaFoldDB" id="B4GRE9"/>
<evidence type="ECO:0000313" key="1">
    <source>
        <dbReference type="EMBL" id="EDW40334.1"/>
    </source>
</evidence>
<gene>
    <name evidence="1" type="primary">Dper\GL25192</name>
    <name evidence="1" type="ORF">Dper_GL25192</name>
</gene>
<dbReference type="KEGG" id="dpe:6596185"/>
<dbReference type="OrthoDB" id="7851849at2759"/>
<reference evidence="1 2" key="1">
    <citation type="journal article" date="2007" name="Nature">
        <title>Evolution of genes and genomes on the Drosophila phylogeny.</title>
        <authorList>
            <consortium name="Drosophila 12 Genomes Consortium"/>
            <person name="Clark A.G."/>
            <person name="Eisen M.B."/>
            <person name="Smith D.R."/>
            <person name="Bergman C.M."/>
            <person name="Oliver B."/>
            <person name="Markow T.A."/>
            <person name="Kaufman T.C."/>
            <person name="Kellis M."/>
            <person name="Gelbart W."/>
            <person name="Iyer V.N."/>
            <person name="Pollard D.A."/>
            <person name="Sackton T.B."/>
            <person name="Larracuente A.M."/>
            <person name="Singh N.D."/>
            <person name="Abad J.P."/>
            <person name="Abt D.N."/>
            <person name="Adryan B."/>
            <person name="Aguade M."/>
            <person name="Akashi H."/>
            <person name="Anderson W.W."/>
            <person name="Aquadro C.F."/>
            <person name="Ardell D.H."/>
            <person name="Arguello R."/>
            <person name="Artieri C.G."/>
            <person name="Barbash D.A."/>
            <person name="Barker D."/>
            <person name="Barsanti P."/>
            <person name="Batterham P."/>
            <person name="Batzoglou S."/>
            <person name="Begun D."/>
            <person name="Bhutkar A."/>
            <person name="Blanco E."/>
            <person name="Bosak S.A."/>
            <person name="Bradley R.K."/>
            <person name="Brand A.D."/>
            <person name="Brent M.R."/>
            <person name="Brooks A.N."/>
            <person name="Brown R.H."/>
            <person name="Butlin R.K."/>
            <person name="Caggese C."/>
            <person name="Calvi B.R."/>
            <person name="Bernardo de Carvalho A."/>
            <person name="Caspi A."/>
            <person name="Castrezana S."/>
            <person name="Celniker S.E."/>
            <person name="Chang J.L."/>
            <person name="Chapple C."/>
            <person name="Chatterji S."/>
            <person name="Chinwalla A."/>
            <person name="Civetta A."/>
            <person name="Clifton S.W."/>
            <person name="Comeron J.M."/>
            <person name="Costello J.C."/>
            <person name="Coyne J.A."/>
            <person name="Daub J."/>
            <person name="David R.G."/>
            <person name="Delcher A.L."/>
            <person name="Delehaunty K."/>
            <person name="Do C.B."/>
            <person name="Ebling H."/>
            <person name="Edwards K."/>
            <person name="Eickbush T."/>
            <person name="Evans J.D."/>
            <person name="Filipski A."/>
            <person name="Findeiss S."/>
            <person name="Freyhult E."/>
            <person name="Fulton L."/>
            <person name="Fulton R."/>
            <person name="Garcia A.C."/>
            <person name="Gardiner A."/>
            <person name="Garfield D.A."/>
            <person name="Garvin B.E."/>
            <person name="Gibson G."/>
            <person name="Gilbert D."/>
            <person name="Gnerre S."/>
            <person name="Godfrey J."/>
            <person name="Good R."/>
            <person name="Gotea V."/>
            <person name="Gravely B."/>
            <person name="Greenberg A.J."/>
            <person name="Griffiths-Jones S."/>
            <person name="Gross S."/>
            <person name="Guigo R."/>
            <person name="Gustafson E.A."/>
            <person name="Haerty W."/>
            <person name="Hahn M.W."/>
            <person name="Halligan D.L."/>
            <person name="Halpern A.L."/>
            <person name="Halter G.M."/>
            <person name="Han M.V."/>
            <person name="Heger A."/>
            <person name="Hillier L."/>
            <person name="Hinrichs A.S."/>
            <person name="Holmes I."/>
            <person name="Hoskins R.A."/>
            <person name="Hubisz M.J."/>
            <person name="Hultmark D."/>
            <person name="Huntley M.A."/>
            <person name="Jaffe D.B."/>
            <person name="Jagadeeshan S."/>
            <person name="Jeck W.R."/>
            <person name="Johnson J."/>
            <person name="Jones C.D."/>
            <person name="Jordan W.C."/>
            <person name="Karpen G.H."/>
            <person name="Kataoka E."/>
            <person name="Keightley P.D."/>
            <person name="Kheradpour P."/>
            <person name="Kirkness E.F."/>
            <person name="Koerich L.B."/>
            <person name="Kristiansen K."/>
            <person name="Kudrna D."/>
            <person name="Kulathinal R.J."/>
            <person name="Kumar S."/>
            <person name="Kwok R."/>
            <person name="Lander E."/>
            <person name="Langley C.H."/>
            <person name="Lapoint R."/>
            <person name="Lazzaro B.P."/>
            <person name="Lee S.J."/>
            <person name="Levesque L."/>
            <person name="Li R."/>
            <person name="Lin C.F."/>
            <person name="Lin M.F."/>
            <person name="Lindblad-Toh K."/>
            <person name="Llopart A."/>
            <person name="Long M."/>
            <person name="Low L."/>
            <person name="Lozovsky E."/>
            <person name="Lu J."/>
            <person name="Luo M."/>
            <person name="Machado C.A."/>
            <person name="Makalowski W."/>
            <person name="Marzo M."/>
            <person name="Matsuda M."/>
            <person name="Matzkin L."/>
            <person name="McAllister B."/>
            <person name="McBride C.S."/>
            <person name="McKernan B."/>
            <person name="McKernan K."/>
            <person name="Mendez-Lago M."/>
            <person name="Minx P."/>
            <person name="Mollenhauer M.U."/>
            <person name="Montooth K."/>
            <person name="Mount S.M."/>
            <person name="Mu X."/>
            <person name="Myers E."/>
            <person name="Negre B."/>
            <person name="Newfeld S."/>
            <person name="Nielsen R."/>
            <person name="Noor M.A."/>
            <person name="O'Grady P."/>
            <person name="Pachter L."/>
            <person name="Papaceit M."/>
            <person name="Parisi M.J."/>
            <person name="Parisi M."/>
            <person name="Parts L."/>
            <person name="Pedersen J.S."/>
            <person name="Pesole G."/>
            <person name="Phillippy A.M."/>
            <person name="Ponting C.P."/>
            <person name="Pop M."/>
            <person name="Porcelli D."/>
            <person name="Powell J.R."/>
            <person name="Prohaska S."/>
            <person name="Pruitt K."/>
            <person name="Puig M."/>
            <person name="Quesneville H."/>
            <person name="Ram K.R."/>
            <person name="Rand D."/>
            <person name="Rasmussen M.D."/>
            <person name="Reed L.K."/>
            <person name="Reenan R."/>
            <person name="Reily A."/>
            <person name="Remington K.A."/>
            <person name="Rieger T.T."/>
            <person name="Ritchie M.G."/>
            <person name="Robin C."/>
            <person name="Rogers Y.H."/>
            <person name="Rohde C."/>
            <person name="Rozas J."/>
            <person name="Rubenfield M.J."/>
            <person name="Ruiz A."/>
            <person name="Russo S."/>
            <person name="Salzberg S.L."/>
            <person name="Sanchez-Gracia A."/>
            <person name="Saranga D.J."/>
            <person name="Sato H."/>
            <person name="Schaeffer S.W."/>
            <person name="Schatz M.C."/>
            <person name="Schlenke T."/>
            <person name="Schwartz R."/>
            <person name="Segarra C."/>
            <person name="Singh R.S."/>
            <person name="Sirot L."/>
            <person name="Sirota M."/>
            <person name="Sisneros N.B."/>
            <person name="Smith C.D."/>
            <person name="Smith T.F."/>
            <person name="Spieth J."/>
            <person name="Stage D.E."/>
            <person name="Stark A."/>
            <person name="Stephan W."/>
            <person name="Strausberg R.L."/>
            <person name="Strempel S."/>
            <person name="Sturgill D."/>
            <person name="Sutton G."/>
            <person name="Sutton G.G."/>
            <person name="Tao W."/>
            <person name="Teichmann S."/>
            <person name="Tobari Y.N."/>
            <person name="Tomimura Y."/>
            <person name="Tsolas J.M."/>
            <person name="Valente V.L."/>
            <person name="Venter E."/>
            <person name="Venter J.C."/>
            <person name="Vicario S."/>
            <person name="Vieira F.G."/>
            <person name="Vilella A.J."/>
            <person name="Villasante A."/>
            <person name="Walenz B."/>
            <person name="Wang J."/>
            <person name="Wasserman M."/>
            <person name="Watts T."/>
            <person name="Wilson D."/>
            <person name="Wilson R.K."/>
            <person name="Wing R.A."/>
            <person name="Wolfner M.F."/>
            <person name="Wong A."/>
            <person name="Wong G.K."/>
            <person name="Wu C.I."/>
            <person name="Wu G."/>
            <person name="Yamamoto D."/>
            <person name="Yang H.P."/>
            <person name="Yang S.P."/>
            <person name="Yorke J.A."/>
            <person name="Yoshida K."/>
            <person name="Zdobnov E."/>
            <person name="Zhang P."/>
            <person name="Zhang Y."/>
            <person name="Zimin A.V."/>
            <person name="Baldwin J."/>
            <person name="Abdouelleil A."/>
            <person name="Abdulkadir J."/>
            <person name="Abebe A."/>
            <person name="Abera B."/>
            <person name="Abreu J."/>
            <person name="Acer S.C."/>
            <person name="Aftuck L."/>
            <person name="Alexander A."/>
            <person name="An P."/>
            <person name="Anderson E."/>
            <person name="Anderson S."/>
            <person name="Arachi H."/>
            <person name="Azer M."/>
            <person name="Bachantsang P."/>
            <person name="Barry A."/>
            <person name="Bayul T."/>
            <person name="Berlin A."/>
            <person name="Bessette D."/>
            <person name="Bloom T."/>
            <person name="Blye J."/>
            <person name="Boguslavskiy L."/>
            <person name="Bonnet C."/>
            <person name="Boukhgalter B."/>
            <person name="Bourzgui I."/>
            <person name="Brown A."/>
            <person name="Cahill P."/>
            <person name="Channer S."/>
            <person name="Cheshatsang Y."/>
            <person name="Chuda L."/>
            <person name="Citroen M."/>
            <person name="Collymore A."/>
            <person name="Cooke P."/>
            <person name="Costello M."/>
            <person name="D'Aco K."/>
            <person name="Daza R."/>
            <person name="De Haan G."/>
            <person name="DeGray S."/>
            <person name="DeMaso C."/>
            <person name="Dhargay N."/>
            <person name="Dooley K."/>
            <person name="Dooley E."/>
            <person name="Doricent M."/>
            <person name="Dorje P."/>
            <person name="Dorjee K."/>
            <person name="Dupes A."/>
            <person name="Elong R."/>
            <person name="Falk J."/>
            <person name="Farina A."/>
            <person name="Faro S."/>
            <person name="Ferguson D."/>
            <person name="Fisher S."/>
            <person name="Foley C.D."/>
            <person name="Franke A."/>
            <person name="Friedrich D."/>
            <person name="Gadbois L."/>
            <person name="Gearin G."/>
            <person name="Gearin C.R."/>
            <person name="Giannoukos G."/>
            <person name="Goode T."/>
            <person name="Graham J."/>
            <person name="Grandbois E."/>
            <person name="Grewal S."/>
            <person name="Gyaltsen K."/>
            <person name="Hafez N."/>
            <person name="Hagos B."/>
            <person name="Hall J."/>
            <person name="Henson C."/>
            <person name="Hollinger A."/>
            <person name="Honan T."/>
            <person name="Huard M.D."/>
            <person name="Hughes L."/>
            <person name="Hurhula B."/>
            <person name="Husby M.E."/>
            <person name="Kamat A."/>
            <person name="Kanga B."/>
            <person name="Kashin S."/>
            <person name="Khazanovich D."/>
            <person name="Kisner P."/>
            <person name="Lance K."/>
            <person name="Lara M."/>
            <person name="Lee W."/>
            <person name="Lennon N."/>
            <person name="Letendre F."/>
            <person name="LeVine R."/>
            <person name="Lipovsky A."/>
            <person name="Liu X."/>
            <person name="Liu J."/>
            <person name="Liu S."/>
            <person name="Lokyitsang T."/>
            <person name="Lokyitsang Y."/>
            <person name="Lubonja R."/>
            <person name="Lui A."/>
            <person name="MacDonald P."/>
            <person name="Magnisalis V."/>
            <person name="Maru K."/>
            <person name="Matthews C."/>
            <person name="McCusker W."/>
            <person name="McDonough S."/>
            <person name="Mehta T."/>
            <person name="Meldrim J."/>
            <person name="Meneus L."/>
            <person name="Mihai O."/>
            <person name="Mihalev A."/>
            <person name="Mihova T."/>
            <person name="Mittelman R."/>
            <person name="Mlenga V."/>
            <person name="Montmayeur A."/>
            <person name="Mulrain L."/>
            <person name="Navidi A."/>
            <person name="Naylor J."/>
            <person name="Negash T."/>
            <person name="Nguyen T."/>
            <person name="Nguyen N."/>
            <person name="Nicol R."/>
            <person name="Norbu C."/>
            <person name="Norbu N."/>
            <person name="Novod N."/>
            <person name="O'Neill B."/>
            <person name="Osman S."/>
            <person name="Markiewicz E."/>
            <person name="Oyono O.L."/>
            <person name="Patti C."/>
            <person name="Phunkhang P."/>
            <person name="Pierre F."/>
            <person name="Priest M."/>
            <person name="Raghuraman S."/>
            <person name="Rege F."/>
            <person name="Reyes R."/>
            <person name="Rise C."/>
            <person name="Rogov P."/>
            <person name="Ross K."/>
            <person name="Ryan E."/>
            <person name="Settipalli S."/>
            <person name="Shea T."/>
            <person name="Sherpa N."/>
            <person name="Shi L."/>
            <person name="Shih D."/>
            <person name="Sparrow T."/>
            <person name="Spaulding J."/>
            <person name="Stalker J."/>
            <person name="Stange-Thomann N."/>
            <person name="Stavropoulos S."/>
            <person name="Stone C."/>
            <person name="Strader C."/>
            <person name="Tesfaye S."/>
            <person name="Thomson T."/>
            <person name="Thoulutsang Y."/>
            <person name="Thoulutsang D."/>
            <person name="Topham K."/>
            <person name="Topping I."/>
            <person name="Tsamla T."/>
            <person name="Vassiliev H."/>
            <person name="Vo A."/>
            <person name="Wangchuk T."/>
            <person name="Wangdi T."/>
            <person name="Weiand M."/>
            <person name="Wilkinson J."/>
            <person name="Wilson A."/>
            <person name="Yadav S."/>
            <person name="Young G."/>
            <person name="Yu Q."/>
            <person name="Zembek L."/>
            <person name="Zhong D."/>
            <person name="Zimmer A."/>
            <person name="Zwirko Z."/>
            <person name="Jaffe D.B."/>
            <person name="Alvarez P."/>
            <person name="Brockman W."/>
            <person name="Butler J."/>
            <person name="Chin C."/>
            <person name="Gnerre S."/>
            <person name="Grabherr M."/>
            <person name="Kleber M."/>
            <person name="Mauceli E."/>
            <person name="MacCallum I."/>
        </authorList>
    </citation>
    <scope>NUCLEOTIDE SEQUENCE [LARGE SCALE GENOMIC DNA]</scope>
    <source>
        <strain evidence="2">MSH-3 / Tucson 14011-0111.49</strain>
    </source>
</reference>
<dbReference type="OMA" id="HFSDAVW"/>
<proteinExistence type="predicted"/>
<evidence type="ECO:0000313" key="2">
    <source>
        <dbReference type="Proteomes" id="UP000008744"/>
    </source>
</evidence>
<keyword evidence="2" id="KW-1185">Reference proteome</keyword>
<dbReference type="EMBL" id="CH479188">
    <property type="protein sequence ID" value="EDW40334.1"/>
    <property type="molecule type" value="Genomic_DNA"/>
</dbReference>
<organism evidence="2">
    <name type="scientific">Drosophila persimilis</name>
    <name type="common">Fruit fly</name>
    <dbReference type="NCBI Taxonomy" id="7234"/>
    <lineage>
        <taxon>Eukaryota</taxon>
        <taxon>Metazoa</taxon>
        <taxon>Ecdysozoa</taxon>
        <taxon>Arthropoda</taxon>
        <taxon>Hexapoda</taxon>
        <taxon>Insecta</taxon>
        <taxon>Pterygota</taxon>
        <taxon>Neoptera</taxon>
        <taxon>Endopterygota</taxon>
        <taxon>Diptera</taxon>
        <taxon>Brachycera</taxon>
        <taxon>Muscomorpha</taxon>
        <taxon>Ephydroidea</taxon>
        <taxon>Drosophilidae</taxon>
        <taxon>Drosophila</taxon>
        <taxon>Sophophora</taxon>
    </lineage>
</organism>
<name>B4GRE9_DROPE</name>
<dbReference type="Proteomes" id="UP000008744">
    <property type="component" value="Unassembled WGS sequence"/>
</dbReference>
<protein>
    <submittedName>
        <fullName evidence="1">GL25192</fullName>
    </submittedName>
</protein>
<dbReference type="HOGENOM" id="CLU_1322141_0_0_1"/>
<accession>B4GRE9</accession>
<sequence>MEFETNNSASSTTIDKIEPSQAPVLNISGRREDTPRIWEIKKTADATDPRQAHPKINAMRFPVILRGILLKCSSPPPPIDPYNVDYTQSLCFLCLKKPLERKRLYHMFLSTPTALGKDYNQVNSMYSNRADFKIVDQITVNTFCARSLYRRVQKHFSDAVWNKKGNVFEMEMIADTDVWAISHDVYEMHNKEMEKLVNYIKYLRITKN</sequence>